<dbReference type="RefSeq" id="WP_206292307.1">
    <property type="nucleotide sequence ID" value="NZ_CP063458.1"/>
</dbReference>
<dbReference type="EMBL" id="CP063458">
    <property type="protein sequence ID" value="QOV89275.1"/>
    <property type="molecule type" value="Genomic_DNA"/>
</dbReference>
<keyword evidence="2" id="KW-0472">Membrane</keyword>
<dbReference type="KEGG" id="hbs:IPV69_24215"/>
<sequence>MDKILPILEKYVEWIALGIGALFMALMGYSYAVKSPVSVPLGTEQLAPSAVDPAIKKSPDLGALVDAMASKNGAPKPGQITPVAAALLSEINRPVPVPDLGGRKGPEQGPVKTVAEDATIPTLPKAMYTDMSNGWGLYQWAKWQPPPAAVPGAPGVPPGAGVPAAVPFNPAGGVATQMIQQEFGWWTGKFELSMAQLTAALKAAKLDPQNPAEFKSAFLGVELYRQEKQLDGKWGPETRIAALPEYLPQLKSLPADNATRPVKAEFMSWAAQNVVMLVQPPFPQVVAGDPWYAPGTPPPAKVNQNDPGAVPVPGAPGLPGVPAPGAVPGFVPRMPPPVGPRGPAALLPARGRPYPMMFAMSGPAFGQPSDRGFAPAVPQPGFTRDDGSTPVPGFGTAPGDASGVPGAGDPEGVFNPDLLVQQAVGQALPDFKAVIYAHDITVQPGKTYQYRVKYLLRNPLFLMERVKPEYANKLALVSDYSDWSKEFTVAARVEFWVNKVNENRGVVEDAEFDVFVAAAAGWKQEKVKVAPGDQIAKGDGNSGWSLVDIRKSKDNKYEVVLTDINGQIQRRDLQTDLDDPKHRERAGIPETPAVGPSLEGVPPPGAPGVPPGTPPRRPPPGRGFTPDS</sequence>
<feature type="compositionally biased region" description="Pro residues" evidence="1">
    <location>
        <begin position="601"/>
        <end position="621"/>
    </location>
</feature>
<keyword evidence="2" id="KW-0812">Transmembrane</keyword>
<proteinExistence type="predicted"/>
<evidence type="ECO:0000256" key="2">
    <source>
        <dbReference type="SAM" id="Phobius"/>
    </source>
</evidence>
<feature type="compositionally biased region" description="Basic and acidic residues" evidence="1">
    <location>
        <begin position="571"/>
        <end position="587"/>
    </location>
</feature>
<organism evidence="3 4">
    <name type="scientific">Humisphaera borealis</name>
    <dbReference type="NCBI Taxonomy" id="2807512"/>
    <lineage>
        <taxon>Bacteria</taxon>
        <taxon>Pseudomonadati</taxon>
        <taxon>Planctomycetota</taxon>
        <taxon>Phycisphaerae</taxon>
        <taxon>Tepidisphaerales</taxon>
        <taxon>Tepidisphaeraceae</taxon>
        <taxon>Humisphaera</taxon>
    </lineage>
</organism>
<reference evidence="3 4" key="1">
    <citation type="submission" date="2020-10" db="EMBL/GenBank/DDBJ databases">
        <title>Wide distribution of Phycisphaera-like planctomycetes from WD2101 soil group in peatlands and genome analysis of the first cultivated representative.</title>
        <authorList>
            <person name="Dedysh S.N."/>
            <person name="Beletsky A.V."/>
            <person name="Ivanova A."/>
            <person name="Kulichevskaya I.S."/>
            <person name="Suzina N.E."/>
            <person name="Philippov D.A."/>
            <person name="Rakitin A.L."/>
            <person name="Mardanov A.V."/>
            <person name="Ravin N.V."/>
        </authorList>
    </citation>
    <scope>NUCLEOTIDE SEQUENCE [LARGE SCALE GENOMIC DNA]</scope>
    <source>
        <strain evidence="3 4">M1803</strain>
    </source>
</reference>
<feature type="transmembrane region" description="Helical" evidence="2">
    <location>
        <begin position="12"/>
        <end position="32"/>
    </location>
</feature>
<protein>
    <submittedName>
        <fullName evidence="3">Uncharacterized protein</fullName>
    </submittedName>
</protein>
<evidence type="ECO:0000256" key="1">
    <source>
        <dbReference type="SAM" id="MobiDB-lite"/>
    </source>
</evidence>
<evidence type="ECO:0000313" key="3">
    <source>
        <dbReference type="EMBL" id="QOV89275.1"/>
    </source>
</evidence>
<gene>
    <name evidence="3" type="ORF">IPV69_24215</name>
</gene>
<feature type="region of interest" description="Disordered" evidence="1">
    <location>
        <begin position="571"/>
        <end position="628"/>
    </location>
</feature>
<accession>A0A7M2WUR5</accession>
<evidence type="ECO:0000313" key="4">
    <source>
        <dbReference type="Proteomes" id="UP000593765"/>
    </source>
</evidence>
<name>A0A7M2WUR5_9BACT</name>
<dbReference type="Proteomes" id="UP000593765">
    <property type="component" value="Chromosome"/>
</dbReference>
<keyword evidence="4" id="KW-1185">Reference proteome</keyword>
<keyword evidence="2" id="KW-1133">Transmembrane helix</keyword>
<dbReference type="AlphaFoldDB" id="A0A7M2WUR5"/>